<dbReference type="SUPFAM" id="SSF53335">
    <property type="entry name" value="S-adenosyl-L-methionine-dependent methyltransferases"/>
    <property type="match status" value="1"/>
</dbReference>
<dbReference type="AlphaFoldDB" id="A0A934SA19"/>
<dbReference type="Gene3D" id="3.40.50.150">
    <property type="entry name" value="Vaccinia Virus protein VP39"/>
    <property type="match status" value="1"/>
</dbReference>
<reference evidence="2" key="1">
    <citation type="submission" date="2021-01" db="EMBL/GenBank/DDBJ databases">
        <title>Modified the classification status of verrucomicrobia.</title>
        <authorList>
            <person name="Feng X."/>
        </authorList>
    </citation>
    <scope>NUCLEOTIDE SEQUENCE</scope>
    <source>
        <strain evidence="2">KCTC 22041</strain>
    </source>
</reference>
<feature type="domain" description="Ribosomal RNA methyltransferase FtsJ" evidence="1">
    <location>
        <begin position="192"/>
        <end position="295"/>
    </location>
</feature>
<dbReference type="RefSeq" id="WP_200267859.1">
    <property type="nucleotide sequence ID" value="NZ_JAENIJ010000004.1"/>
</dbReference>
<evidence type="ECO:0000313" key="3">
    <source>
        <dbReference type="Proteomes" id="UP000603141"/>
    </source>
</evidence>
<accession>A0A934SA19</accession>
<dbReference type="PANTHER" id="PTHR37524">
    <property type="entry name" value="RIBOSOMAL RNA LARGE SUBUNIT METHYLTRANSFERASE M"/>
    <property type="match status" value="1"/>
</dbReference>
<dbReference type="Proteomes" id="UP000603141">
    <property type="component" value="Unassembled WGS sequence"/>
</dbReference>
<dbReference type="Pfam" id="PF01728">
    <property type="entry name" value="FtsJ"/>
    <property type="match status" value="1"/>
</dbReference>
<dbReference type="EMBL" id="JAENIJ010000004">
    <property type="protein sequence ID" value="MBK1881553.1"/>
    <property type="molecule type" value="Genomic_DNA"/>
</dbReference>
<dbReference type="GO" id="GO:0008168">
    <property type="term" value="F:methyltransferase activity"/>
    <property type="evidence" value="ECO:0007669"/>
    <property type="project" value="InterPro"/>
</dbReference>
<dbReference type="GO" id="GO:0032259">
    <property type="term" value="P:methylation"/>
    <property type="evidence" value="ECO:0007669"/>
    <property type="project" value="InterPro"/>
</dbReference>
<sequence length="358" mass="39138">MNQETPANSASQKWIVRIPEVFSASTQEILSGLDASSATALGTEYQLITIPGPEQLADSPSSRFIRWKMPVDHSWPCCPQKMEGFIEKAAQALARKFSSLPLQSILVGQLDSAVTNRYYKTLASNLRGRTLQLFPTLPASDSVEKQAPDKLTLFCLLGKEGLFCGVTTPRKANGFYAGGTRYISHSSGSSISRAGAKIAEALHYLGLHAPAPAENSHWLELGASPGGITSELLNRGYRVTAIDRAALDPRLSQAANLDFHQIDVATYAPAPGVSFNAILSDMNGSAMESMKQVLRLSQYLKKSGLIIFTLKTSGTEDFQSMNQLCDRVEQLAAEAGFPRLARTHLTYNRQEFTLFFRK</sequence>
<organism evidence="2 3">
    <name type="scientific">Luteolibacter pohnpeiensis</name>
    <dbReference type="NCBI Taxonomy" id="454153"/>
    <lineage>
        <taxon>Bacteria</taxon>
        <taxon>Pseudomonadati</taxon>
        <taxon>Verrucomicrobiota</taxon>
        <taxon>Verrucomicrobiia</taxon>
        <taxon>Verrucomicrobiales</taxon>
        <taxon>Verrucomicrobiaceae</taxon>
        <taxon>Luteolibacter</taxon>
    </lineage>
</organism>
<dbReference type="InterPro" id="IPR029063">
    <property type="entry name" value="SAM-dependent_MTases_sf"/>
</dbReference>
<gene>
    <name evidence="2" type="ORF">JIN85_03945</name>
</gene>
<evidence type="ECO:0000313" key="2">
    <source>
        <dbReference type="EMBL" id="MBK1881553.1"/>
    </source>
</evidence>
<name>A0A934SA19_9BACT</name>
<comment type="caution">
    <text evidence="2">The sequence shown here is derived from an EMBL/GenBank/DDBJ whole genome shotgun (WGS) entry which is preliminary data.</text>
</comment>
<proteinExistence type="predicted"/>
<dbReference type="PANTHER" id="PTHR37524:SF2">
    <property type="entry name" value="RIBOSOMAL RNA METHYLTRANSFERASE FTSJ DOMAIN-CONTAINING PROTEIN"/>
    <property type="match status" value="1"/>
</dbReference>
<dbReference type="CDD" id="cd02440">
    <property type="entry name" value="AdoMet_MTases"/>
    <property type="match status" value="1"/>
</dbReference>
<dbReference type="InterPro" id="IPR002877">
    <property type="entry name" value="RNA_MeTrfase_FtsJ_dom"/>
</dbReference>
<protein>
    <recommendedName>
        <fullName evidence="1">Ribosomal RNA methyltransferase FtsJ domain-containing protein</fullName>
    </recommendedName>
</protein>
<keyword evidence="3" id="KW-1185">Reference proteome</keyword>
<evidence type="ECO:0000259" key="1">
    <source>
        <dbReference type="Pfam" id="PF01728"/>
    </source>
</evidence>